<sequence length="54" mass="5695">MAECPIDGSKIGFIGGWVFKDGEICAGCGKKVGFQKGESVSETAAHSYTVNEVR</sequence>
<dbReference type="AlphaFoldDB" id="A0A1Z5IDJ6"/>
<dbReference type="EMBL" id="BCMF01000007">
    <property type="protein sequence ID" value="GAW99691.1"/>
    <property type="molecule type" value="Genomic_DNA"/>
</dbReference>
<dbReference type="Proteomes" id="UP000198374">
    <property type="component" value="Unassembled WGS sequence"/>
</dbReference>
<dbReference type="OrthoDB" id="2112617at2"/>
<gene>
    <name evidence="1" type="ORF">IWT30_01661</name>
</gene>
<organism evidence="1 2">
    <name type="scientific">Secundilactobacillus mixtipabuli</name>
    <dbReference type="NCBI Taxonomy" id="1435342"/>
    <lineage>
        <taxon>Bacteria</taxon>
        <taxon>Bacillati</taxon>
        <taxon>Bacillota</taxon>
        <taxon>Bacilli</taxon>
        <taxon>Lactobacillales</taxon>
        <taxon>Lactobacillaceae</taxon>
        <taxon>Secundilactobacillus</taxon>
    </lineage>
</organism>
<dbReference type="RefSeq" id="WP_159459311.1">
    <property type="nucleotide sequence ID" value="NZ_BCMF01000007.1"/>
</dbReference>
<reference evidence="1 2" key="1">
    <citation type="submission" date="2015-11" db="EMBL/GenBank/DDBJ databases">
        <title>Draft genome sequences of new species of the genus Lactobacillus isolated from orchardgrass silage.</title>
        <authorList>
            <person name="Tohno M."/>
            <person name="Tanizawa Y."/>
            <person name="Arita M."/>
        </authorList>
    </citation>
    <scope>NUCLEOTIDE SEQUENCE [LARGE SCALE GENOMIC DNA]</scope>
    <source>
        <strain evidence="1 2">IWT30</strain>
    </source>
</reference>
<proteinExistence type="predicted"/>
<name>A0A1Z5IDJ6_9LACO</name>
<evidence type="ECO:0008006" key="3">
    <source>
        <dbReference type="Google" id="ProtNLM"/>
    </source>
</evidence>
<keyword evidence="2" id="KW-1185">Reference proteome</keyword>
<protein>
    <recommendedName>
        <fullName evidence="3">DUF4428 domain-containing protein</fullName>
    </recommendedName>
</protein>
<accession>A0A1Z5IDJ6</accession>
<evidence type="ECO:0000313" key="1">
    <source>
        <dbReference type="EMBL" id="GAW99691.1"/>
    </source>
</evidence>
<evidence type="ECO:0000313" key="2">
    <source>
        <dbReference type="Proteomes" id="UP000198374"/>
    </source>
</evidence>
<comment type="caution">
    <text evidence="1">The sequence shown here is derived from an EMBL/GenBank/DDBJ whole genome shotgun (WGS) entry which is preliminary data.</text>
</comment>